<protein>
    <submittedName>
        <fullName evidence="1">Uncharacterized protein</fullName>
    </submittedName>
</protein>
<evidence type="ECO:0000313" key="1">
    <source>
        <dbReference type="EMBL" id="KAI9905180.1"/>
    </source>
</evidence>
<dbReference type="Proteomes" id="UP001163321">
    <property type="component" value="Chromosome 9"/>
</dbReference>
<name>A0ACC0VGY8_9STRA</name>
<gene>
    <name evidence="1" type="ORF">PsorP6_013798</name>
</gene>
<proteinExistence type="predicted"/>
<keyword evidence="2" id="KW-1185">Reference proteome</keyword>
<reference evidence="1 2" key="1">
    <citation type="journal article" date="2022" name="bioRxiv">
        <title>The genome of the oomycete Peronosclerospora sorghi, a cosmopolitan pathogen of maize and sorghum, is inflated with dispersed pseudogenes.</title>
        <authorList>
            <person name="Fletcher K."/>
            <person name="Martin F."/>
            <person name="Isakeit T."/>
            <person name="Cavanaugh K."/>
            <person name="Magill C."/>
            <person name="Michelmore R."/>
        </authorList>
    </citation>
    <scope>NUCLEOTIDE SEQUENCE [LARGE SCALE GENOMIC DNA]</scope>
    <source>
        <strain evidence="1">P6</strain>
    </source>
</reference>
<sequence>MARMHRTRTLRMIVCGGLLTAPIMHTWIHVIDRMVVADDRMIIAPGSSTQLQSLWKVRIFHGGQGHVAYYVACCFYVVAGTRVVRLQTKLRRLTVLVFSGRLSYLEWLHRSP</sequence>
<dbReference type="EMBL" id="CM047588">
    <property type="protein sequence ID" value="KAI9905180.1"/>
    <property type="molecule type" value="Genomic_DNA"/>
</dbReference>
<accession>A0ACC0VGY8</accession>
<organism evidence="1 2">
    <name type="scientific">Peronosclerospora sorghi</name>
    <dbReference type="NCBI Taxonomy" id="230839"/>
    <lineage>
        <taxon>Eukaryota</taxon>
        <taxon>Sar</taxon>
        <taxon>Stramenopiles</taxon>
        <taxon>Oomycota</taxon>
        <taxon>Peronosporomycetes</taxon>
        <taxon>Peronosporales</taxon>
        <taxon>Peronosporaceae</taxon>
        <taxon>Peronosclerospora</taxon>
    </lineage>
</organism>
<evidence type="ECO:0000313" key="2">
    <source>
        <dbReference type="Proteomes" id="UP001163321"/>
    </source>
</evidence>
<comment type="caution">
    <text evidence="1">The sequence shown here is derived from an EMBL/GenBank/DDBJ whole genome shotgun (WGS) entry which is preliminary data.</text>
</comment>